<sequence>MSHTPVATLSLTALDCPDPRALAAFYSSITGWPVSADSDDDWVWLESQVGTTLAFQLSPDHRASTWPASERPQQAHLDFDVPDLDVGEAAVLALGAVKHDHQPGETFRVFLDPAGHLFCLVLRTPAS</sequence>
<accession>A0A6J7J7X3</accession>
<feature type="domain" description="Glyoxalase-like" evidence="1">
    <location>
        <begin position="13"/>
        <end position="121"/>
    </location>
</feature>
<dbReference type="EMBL" id="CAFBOZ010000200">
    <property type="protein sequence ID" value="CAB5013551.1"/>
    <property type="molecule type" value="Genomic_DNA"/>
</dbReference>
<dbReference type="SUPFAM" id="SSF54593">
    <property type="entry name" value="Glyoxalase/Bleomycin resistance protein/Dihydroxybiphenyl dioxygenase"/>
    <property type="match status" value="1"/>
</dbReference>
<dbReference type="Pfam" id="PF18029">
    <property type="entry name" value="Glyoxalase_6"/>
    <property type="match status" value="1"/>
</dbReference>
<dbReference type="EMBL" id="CAFBNF010000063">
    <property type="protein sequence ID" value="CAB4939463.1"/>
    <property type="molecule type" value="Genomic_DNA"/>
</dbReference>
<evidence type="ECO:0000259" key="1">
    <source>
        <dbReference type="Pfam" id="PF18029"/>
    </source>
</evidence>
<dbReference type="PANTHER" id="PTHR35908:SF1">
    <property type="entry name" value="CONSERVED PROTEIN"/>
    <property type="match status" value="1"/>
</dbReference>
<dbReference type="InterPro" id="IPR041581">
    <property type="entry name" value="Glyoxalase_6"/>
</dbReference>
<gene>
    <name evidence="2" type="ORF">UFOPK3773_00762</name>
    <name evidence="3" type="ORF">UFOPK3992_01343</name>
</gene>
<organism evidence="2">
    <name type="scientific">freshwater metagenome</name>
    <dbReference type="NCBI Taxonomy" id="449393"/>
    <lineage>
        <taxon>unclassified sequences</taxon>
        <taxon>metagenomes</taxon>
        <taxon>ecological metagenomes</taxon>
    </lineage>
</organism>
<dbReference type="PANTHER" id="PTHR35908">
    <property type="entry name" value="HYPOTHETICAL FUSION PROTEIN"/>
    <property type="match status" value="1"/>
</dbReference>
<dbReference type="Gene3D" id="3.10.180.10">
    <property type="entry name" value="2,3-Dihydroxybiphenyl 1,2-Dioxygenase, domain 1"/>
    <property type="match status" value="1"/>
</dbReference>
<name>A0A6J7J7X3_9ZZZZ</name>
<protein>
    <submittedName>
        <fullName evidence="2">Unannotated protein</fullName>
    </submittedName>
</protein>
<reference evidence="2" key="1">
    <citation type="submission" date="2020-05" db="EMBL/GenBank/DDBJ databases">
        <authorList>
            <person name="Chiriac C."/>
            <person name="Salcher M."/>
            <person name="Ghai R."/>
            <person name="Kavagutti S V."/>
        </authorList>
    </citation>
    <scope>NUCLEOTIDE SEQUENCE</scope>
</reference>
<dbReference type="AlphaFoldDB" id="A0A6J7J7X3"/>
<dbReference type="InterPro" id="IPR029068">
    <property type="entry name" value="Glyas_Bleomycin-R_OHBP_Dase"/>
</dbReference>
<proteinExistence type="predicted"/>
<evidence type="ECO:0000313" key="3">
    <source>
        <dbReference type="EMBL" id="CAB5013551.1"/>
    </source>
</evidence>
<dbReference type="CDD" id="cd06587">
    <property type="entry name" value="VOC"/>
    <property type="match status" value="1"/>
</dbReference>
<evidence type="ECO:0000313" key="2">
    <source>
        <dbReference type="EMBL" id="CAB4939463.1"/>
    </source>
</evidence>